<gene>
    <name evidence="5" type="ORF">ACFQZ6_29060</name>
</gene>
<dbReference type="GO" id="GO:0004497">
    <property type="term" value="F:monooxygenase activity"/>
    <property type="evidence" value="ECO:0007669"/>
    <property type="project" value="UniProtKB-KW"/>
</dbReference>
<sequence>MSAPSERLAREAGGDVIVVGAGPTGLTLAVELRLAGARPLVLESSARRPDTVRAVGLGGQILEVLRYRGLLERCEAACTEPVPAPRFPFGGPRLDLTTLDDPPTRVLPLPQRRLERLLEERAAELGVRVRYGHEVVGVRQDAEAVTVDVRGPDGPRQLTARYLVGCDGARGRVRDWAGIPFPGTVYPEVSRLAQATLDESVTVLDGGALDVPGYGRIEPGVTRTDGGLLGLTASLPGSRAVTLYTTEYDAPEDDTSAMTLPEFQASVRRVLGGADLPVRDPLRLSRFVLSARQAERYRAGRVLLAGDAAHRFPAVGVSLNAGMLDAVNLGWKLAAEVGGRAPAGLLDTYHQERHLAASRTLLHTSAHWALRRGRDDAAEALRAVLAELLTDAPALRRTAALLAGADIRYPVPGCPHPLAGTFTPNLTLSTAPNLTLSTAPDGTPHTAPDLAVHPLPDRALPAARRVSSVAELMRPARPVLLDLADRADLRRAAAPWRNRVDVHTARTAHPPADALLIRPDAHIAWAVPLGEATDPARAGLRRSLTDWFGAP</sequence>
<evidence type="ECO:0000256" key="1">
    <source>
        <dbReference type="ARBA" id="ARBA00001974"/>
    </source>
</evidence>
<protein>
    <submittedName>
        <fullName evidence="5">FAD-dependent monooxygenase</fullName>
    </submittedName>
</protein>
<dbReference type="Proteomes" id="UP001597023">
    <property type="component" value="Unassembled WGS sequence"/>
</dbReference>
<evidence type="ECO:0000259" key="4">
    <source>
        <dbReference type="Pfam" id="PF01494"/>
    </source>
</evidence>
<dbReference type="PRINTS" id="PR00420">
    <property type="entry name" value="RNGMNOXGNASE"/>
</dbReference>
<evidence type="ECO:0000256" key="3">
    <source>
        <dbReference type="ARBA" id="ARBA00022827"/>
    </source>
</evidence>
<dbReference type="Pfam" id="PF01494">
    <property type="entry name" value="FAD_binding_3"/>
    <property type="match status" value="1"/>
</dbReference>
<accession>A0ABW2WFZ4</accession>
<keyword evidence="5" id="KW-0503">Monooxygenase</keyword>
<comment type="caution">
    <text evidence="5">The sequence shown here is derived from an EMBL/GenBank/DDBJ whole genome shotgun (WGS) entry which is preliminary data.</text>
</comment>
<dbReference type="PANTHER" id="PTHR43004:SF19">
    <property type="entry name" value="BINDING MONOOXYGENASE, PUTATIVE (JCVI)-RELATED"/>
    <property type="match status" value="1"/>
</dbReference>
<organism evidence="5 6">
    <name type="scientific">Streptomyces flavalbus</name>
    <dbReference type="NCBI Taxonomy" id="2665155"/>
    <lineage>
        <taxon>Bacteria</taxon>
        <taxon>Bacillati</taxon>
        <taxon>Actinomycetota</taxon>
        <taxon>Actinomycetes</taxon>
        <taxon>Kitasatosporales</taxon>
        <taxon>Streptomycetaceae</taxon>
        <taxon>Streptomyces</taxon>
    </lineage>
</organism>
<keyword evidence="6" id="KW-1185">Reference proteome</keyword>
<dbReference type="InterPro" id="IPR002938">
    <property type="entry name" value="FAD-bd"/>
</dbReference>
<dbReference type="SUPFAM" id="SSF51905">
    <property type="entry name" value="FAD/NAD(P)-binding domain"/>
    <property type="match status" value="1"/>
</dbReference>
<comment type="cofactor">
    <cofactor evidence="1">
        <name>FAD</name>
        <dbReference type="ChEBI" id="CHEBI:57692"/>
    </cofactor>
</comment>
<dbReference type="Gene3D" id="3.30.70.2450">
    <property type="match status" value="1"/>
</dbReference>
<evidence type="ECO:0000313" key="5">
    <source>
        <dbReference type="EMBL" id="MFD0318193.1"/>
    </source>
</evidence>
<reference evidence="6" key="1">
    <citation type="journal article" date="2019" name="Int. J. Syst. Evol. Microbiol.">
        <title>The Global Catalogue of Microorganisms (GCM) 10K type strain sequencing project: providing services to taxonomists for standard genome sequencing and annotation.</title>
        <authorList>
            <consortium name="The Broad Institute Genomics Platform"/>
            <consortium name="The Broad Institute Genome Sequencing Center for Infectious Disease"/>
            <person name="Wu L."/>
            <person name="Ma J."/>
        </authorList>
    </citation>
    <scope>NUCLEOTIDE SEQUENCE [LARGE SCALE GENOMIC DNA]</scope>
    <source>
        <strain evidence="6">CGMCC 4.7400</strain>
    </source>
</reference>
<keyword evidence="2" id="KW-0285">Flavoprotein</keyword>
<feature type="domain" description="FAD-binding" evidence="4">
    <location>
        <begin position="15"/>
        <end position="360"/>
    </location>
</feature>
<keyword evidence="3" id="KW-0274">FAD</keyword>
<dbReference type="Gene3D" id="3.40.30.120">
    <property type="match status" value="1"/>
</dbReference>
<dbReference type="RefSeq" id="WP_381614785.1">
    <property type="nucleotide sequence ID" value="NZ_JBHTEB010000001.1"/>
</dbReference>
<dbReference type="Pfam" id="PF21274">
    <property type="entry name" value="Rng_hyd_C"/>
    <property type="match status" value="1"/>
</dbReference>
<dbReference type="PANTHER" id="PTHR43004">
    <property type="entry name" value="TRK SYSTEM POTASSIUM UPTAKE PROTEIN"/>
    <property type="match status" value="1"/>
</dbReference>
<dbReference type="InterPro" id="IPR050641">
    <property type="entry name" value="RIFMO-like"/>
</dbReference>
<keyword evidence="5" id="KW-0560">Oxidoreductase</keyword>
<name>A0ABW2WFZ4_9ACTN</name>
<proteinExistence type="predicted"/>
<evidence type="ECO:0000256" key="2">
    <source>
        <dbReference type="ARBA" id="ARBA00022630"/>
    </source>
</evidence>
<evidence type="ECO:0000313" key="6">
    <source>
        <dbReference type="Proteomes" id="UP001597023"/>
    </source>
</evidence>
<dbReference type="EMBL" id="JBHTEB010000001">
    <property type="protein sequence ID" value="MFD0318193.1"/>
    <property type="molecule type" value="Genomic_DNA"/>
</dbReference>
<dbReference type="InterPro" id="IPR036188">
    <property type="entry name" value="FAD/NAD-bd_sf"/>
</dbReference>
<dbReference type="Gene3D" id="3.50.50.60">
    <property type="entry name" value="FAD/NAD(P)-binding domain"/>
    <property type="match status" value="1"/>
</dbReference>